<dbReference type="AlphaFoldDB" id="A0AAX4H722"/>
<protein>
    <submittedName>
        <fullName evidence="1">Uncharacterized protein</fullName>
    </submittedName>
</protein>
<reference evidence="1 2" key="1">
    <citation type="submission" date="2023-10" db="EMBL/GenBank/DDBJ databases">
        <title>Draft Genome Sequence of Candida saopaulonensis from a very Premature Infant with Sepsis.</title>
        <authorList>
            <person name="Ning Y."/>
            <person name="Dai R."/>
            <person name="Xiao M."/>
            <person name="Xu Y."/>
            <person name="Yan Q."/>
            <person name="Zhang L."/>
        </authorList>
    </citation>
    <scope>NUCLEOTIDE SEQUENCE [LARGE SCALE GENOMIC DNA]</scope>
    <source>
        <strain evidence="1 2">19XY460</strain>
    </source>
</reference>
<sequence length="189" mass="21728">MNFPDSDDILVSRVSFNPVGNRNSVQDTESLPTIDQIPTARASVAMLDKLWTQIDVLDDVKAMAETVSKHGSFFTEEFATSLQLIKSSQEKLLDKVVTYQAATNKTREEREKTFTYALAKNDATDTEQENEQIRQRMNDFFALPPKPASEDPKLKDFDELDNYINEVRGNMYDISDQMKNYDAIREKLW</sequence>
<evidence type="ECO:0000313" key="2">
    <source>
        <dbReference type="Proteomes" id="UP001338582"/>
    </source>
</evidence>
<dbReference type="KEGG" id="asau:88172341"/>
<dbReference type="Pfam" id="PF17242">
    <property type="entry name" value="DUF5315"/>
    <property type="match status" value="1"/>
</dbReference>
<name>A0AAX4H722_9ASCO</name>
<evidence type="ECO:0000313" key="1">
    <source>
        <dbReference type="EMBL" id="WPK24021.1"/>
    </source>
</evidence>
<accession>A0AAX4H722</accession>
<dbReference type="GeneID" id="88172341"/>
<organism evidence="1 2">
    <name type="scientific">Australozyma saopauloensis</name>
    <dbReference type="NCBI Taxonomy" id="291208"/>
    <lineage>
        <taxon>Eukaryota</taxon>
        <taxon>Fungi</taxon>
        <taxon>Dikarya</taxon>
        <taxon>Ascomycota</taxon>
        <taxon>Saccharomycotina</taxon>
        <taxon>Pichiomycetes</taxon>
        <taxon>Metschnikowiaceae</taxon>
        <taxon>Australozyma</taxon>
    </lineage>
</organism>
<dbReference type="EMBL" id="CP138895">
    <property type="protein sequence ID" value="WPK24021.1"/>
    <property type="molecule type" value="Genomic_DNA"/>
</dbReference>
<gene>
    <name evidence="1" type="ORF">PUMCH_001275</name>
</gene>
<keyword evidence="2" id="KW-1185">Reference proteome</keyword>
<dbReference type="Proteomes" id="UP001338582">
    <property type="component" value="Chromosome 2"/>
</dbReference>
<proteinExistence type="predicted"/>
<dbReference type="RefSeq" id="XP_062876405.1">
    <property type="nucleotide sequence ID" value="XM_063020335.1"/>
</dbReference>